<dbReference type="InterPro" id="IPR004000">
    <property type="entry name" value="Actin"/>
</dbReference>
<keyword evidence="3" id="KW-1185">Reference proteome</keyword>
<dbReference type="WBParaSite" id="GPLIN_000111100">
    <property type="protein sequence ID" value="GPLIN_000111100"/>
    <property type="gene ID" value="GPLIN_000111100"/>
</dbReference>
<proteinExistence type="inferred from homology"/>
<name>A0A183BKI0_GLOPA</name>
<reference evidence="4" key="2">
    <citation type="submission" date="2016-06" db="UniProtKB">
        <authorList>
            <consortium name="WormBaseParasite"/>
        </authorList>
    </citation>
    <scope>IDENTIFICATION</scope>
</reference>
<dbReference type="Proteomes" id="UP000050741">
    <property type="component" value="Unassembled WGS sequence"/>
</dbReference>
<dbReference type="InterPro" id="IPR043129">
    <property type="entry name" value="ATPase_NBD"/>
</dbReference>
<dbReference type="SMART" id="SM00268">
    <property type="entry name" value="ACTIN"/>
    <property type="match status" value="1"/>
</dbReference>
<organism evidence="3 4">
    <name type="scientific">Globodera pallida</name>
    <name type="common">Potato cyst nematode worm</name>
    <name type="synonym">Heterodera pallida</name>
    <dbReference type="NCBI Taxonomy" id="36090"/>
    <lineage>
        <taxon>Eukaryota</taxon>
        <taxon>Metazoa</taxon>
        <taxon>Ecdysozoa</taxon>
        <taxon>Nematoda</taxon>
        <taxon>Chromadorea</taxon>
        <taxon>Rhabditida</taxon>
        <taxon>Tylenchina</taxon>
        <taxon>Tylenchomorpha</taxon>
        <taxon>Tylenchoidea</taxon>
        <taxon>Heteroderidae</taxon>
        <taxon>Heteroderinae</taxon>
        <taxon>Globodera</taxon>
    </lineage>
</organism>
<evidence type="ECO:0000313" key="3">
    <source>
        <dbReference type="Proteomes" id="UP000050741"/>
    </source>
</evidence>
<keyword evidence="1" id="KW-0963">Cytoplasm</keyword>
<dbReference type="Gene3D" id="3.30.420.40">
    <property type="match status" value="1"/>
</dbReference>
<protein>
    <submittedName>
        <fullName evidence="4">Actin</fullName>
    </submittedName>
</protein>
<evidence type="ECO:0000256" key="2">
    <source>
        <dbReference type="RuleBase" id="RU000487"/>
    </source>
</evidence>
<dbReference type="AlphaFoldDB" id="A0A183BKI0"/>
<accession>A0A183BKI0</accession>
<dbReference type="InterPro" id="IPR004001">
    <property type="entry name" value="Actin_CS"/>
</dbReference>
<dbReference type="SUPFAM" id="SSF53067">
    <property type="entry name" value="Actin-like ATPase domain"/>
    <property type="match status" value="1"/>
</dbReference>
<dbReference type="FunFam" id="3.30.420.40:FF:000291">
    <property type="entry name" value="Actin, alpha skeletal muscle"/>
    <property type="match status" value="1"/>
</dbReference>
<dbReference type="PANTHER" id="PTHR11937">
    <property type="entry name" value="ACTIN"/>
    <property type="match status" value="1"/>
</dbReference>
<comment type="similarity">
    <text evidence="2">Belongs to the actin family.</text>
</comment>
<dbReference type="Pfam" id="PF00022">
    <property type="entry name" value="Actin"/>
    <property type="match status" value="1"/>
</dbReference>
<evidence type="ECO:0000313" key="4">
    <source>
        <dbReference type="WBParaSite" id="GPLIN_000111100"/>
    </source>
</evidence>
<dbReference type="PROSITE" id="PS00406">
    <property type="entry name" value="ACTINS_1"/>
    <property type="match status" value="1"/>
</dbReference>
<keyword evidence="1" id="KW-0206">Cytoskeleton</keyword>
<evidence type="ECO:0000256" key="1">
    <source>
        <dbReference type="ARBA" id="ARBA00023212"/>
    </source>
</evidence>
<dbReference type="PRINTS" id="PR00190">
    <property type="entry name" value="ACTIN"/>
</dbReference>
<sequence length="199" mass="22339">MSDENCAPVAVVMDNGSGMFKAGFAGNDAPCAVFSSIVGRPRQQGIVGQRDAYVGDEAQSKRGILTWQYPIEHGIVTNWDDMETIWHHTFYNELKVKPTEYAVLLTEVALNPKENREKMVEVMFEKFGIPATYVANPACAGITREQLTLQHHLTAFSIKRSPIFGDKKQWDGWLLEAGYKRWACLNNMIIIEITDAKIG</sequence>
<reference evidence="3" key="1">
    <citation type="submission" date="2014-05" db="EMBL/GenBank/DDBJ databases">
        <title>The genome and life-stage specific transcriptomes of Globodera pallida elucidate key aspects of plant parasitism by a cyst nematode.</title>
        <authorList>
            <person name="Cotton J.A."/>
            <person name="Lilley C.J."/>
            <person name="Jones L.M."/>
            <person name="Kikuchi T."/>
            <person name="Reid A.J."/>
            <person name="Thorpe P."/>
            <person name="Tsai I.J."/>
            <person name="Beasley H."/>
            <person name="Blok V."/>
            <person name="Cock P.J.A."/>
            <person name="Van den Akker S.E."/>
            <person name="Holroyd N."/>
            <person name="Hunt M."/>
            <person name="Mantelin S."/>
            <person name="Naghra H."/>
            <person name="Pain A."/>
            <person name="Palomares-Rius J.E."/>
            <person name="Zarowiecki M."/>
            <person name="Berriman M."/>
            <person name="Jones J.T."/>
            <person name="Urwin P.E."/>
        </authorList>
    </citation>
    <scope>NUCLEOTIDE SEQUENCE [LARGE SCALE GENOMIC DNA]</scope>
    <source>
        <strain evidence="3">Lindley</strain>
    </source>
</reference>